<protein>
    <submittedName>
        <fullName evidence="1">Uncharacterized protein</fullName>
    </submittedName>
</protein>
<dbReference type="Proteomes" id="UP000315115">
    <property type="component" value="Plasmid pAM7"/>
</dbReference>
<dbReference type="RefSeq" id="WP_143694325.1">
    <property type="nucleotide sequence ID" value="NZ_AP019800.1"/>
</dbReference>
<evidence type="ECO:0000313" key="2">
    <source>
        <dbReference type="Proteomes" id="UP000315115"/>
    </source>
</evidence>
<organism evidence="1 2">
    <name type="scientific">Vibrio rotiferianus</name>
    <dbReference type="NCBI Taxonomy" id="190895"/>
    <lineage>
        <taxon>Bacteria</taxon>
        <taxon>Pseudomonadati</taxon>
        <taxon>Pseudomonadota</taxon>
        <taxon>Gammaproteobacteria</taxon>
        <taxon>Vibrionales</taxon>
        <taxon>Vibrionaceae</taxon>
        <taxon>Vibrio</taxon>
    </lineage>
</organism>
<dbReference type="EMBL" id="AP019800">
    <property type="protein sequence ID" value="BBL92367.1"/>
    <property type="molecule type" value="Genomic_DNA"/>
</dbReference>
<keyword evidence="1" id="KW-0614">Plasmid</keyword>
<sequence length="100" mass="11485">MGYIGKFGSKDVAPEFHCSHYGTPSWSGLHESKVTSEIEQDIKAFVSVEARRKGNNDFVQNCLNENQAFFHPAYLGGWVHEMWLDYYKQGVEEAKQRLGR</sequence>
<geneLocation type="plasmid" evidence="2">
    <name>pam7 dna</name>
</geneLocation>
<proteinExistence type="predicted"/>
<evidence type="ECO:0000313" key="1">
    <source>
        <dbReference type="EMBL" id="BBL92367.1"/>
    </source>
</evidence>
<accession>A0A510IFP1</accession>
<name>A0A510IFP1_9VIBR</name>
<gene>
    <name evidence="1" type="ORF">VroAM7_50200</name>
</gene>
<dbReference type="AlphaFoldDB" id="A0A510IFP1"/>
<reference evidence="2" key="1">
    <citation type="submission" date="2019-07" db="EMBL/GenBank/DDBJ databases">
        <title>Complete Genome Sequences of Vibrion rotiferianus strain AM7.</title>
        <authorList>
            <person name="Miyazaki K."/>
            <person name="Wiseschart A."/>
            <person name="Pootanakit K."/>
            <person name="Ishimori K."/>
            <person name="Kitahara K."/>
        </authorList>
    </citation>
    <scope>NUCLEOTIDE SEQUENCE [LARGE SCALE GENOMIC DNA]</scope>
    <source>
        <strain evidence="2">AM7</strain>
        <plasmid evidence="2">pam7 dna</plasmid>
    </source>
</reference>